<dbReference type="SUPFAM" id="SSF48452">
    <property type="entry name" value="TPR-like"/>
    <property type="match status" value="1"/>
</dbReference>
<comment type="caution">
    <text evidence="8">The sequence shown here is derived from an EMBL/GenBank/DDBJ whole genome shotgun (WGS) entry which is preliminary data.</text>
</comment>
<comment type="subcellular location">
    <subcellularLocation>
        <location evidence="1">Cell outer membrane</location>
    </subcellularLocation>
</comment>
<evidence type="ECO:0000259" key="6">
    <source>
        <dbReference type="Pfam" id="PF07980"/>
    </source>
</evidence>
<dbReference type="InterPro" id="IPR012944">
    <property type="entry name" value="SusD_RagB_dom"/>
</dbReference>
<organism evidence="8 9">
    <name type="scientific">Aquimarina addita</name>
    <dbReference type="NCBI Taxonomy" id="870485"/>
    <lineage>
        <taxon>Bacteria</taxon>
        <taxon>Pseudomonadati</taxon>
        <taxon>Bacteroidota</taxon>
        <taxon>Flavobacteriia</taxon>
        <taxon>Flavobacteriales</taxon>
        <taxon>Flavobacteriaceae</taxon>
        <taxon>Aquimarina</taxon>
    </lineage>
</organism>
<comment type="similarity">
    <text evidence="2">Belongs to the SusD family.</text>
</comment>
<keyword evidence="3" id="KW-0732">Signal</keyword>
<dbReference type="RefSeq" id="WP_344928329.1">
    <property type="nucleotide sequence ID" value="NZ_BAABCW010000011.1"/>
</dbReference>
<evidence type="ECO:0000256" key="2">
    <source>
        <dbReference type="ARBA" id="ARBA00006275"/>
    </source>
</evidence>
<evidence type="ECO:0000313" key="9">
    <source>
        <dbReference type="Proteomes" id="UP001500459"/>
    </source>
</evidence>
<proteinExistence type="inferred from homology"/>
<dbReference type="InterPro" id="IPR033985">
    <property type="entry name" value="SusD-like_N"/>
</dbReference>
<gene>
    <name evidence="8" type="ORF">GCM10022393_27360</name>
</gene>
<dbReference type="Pfam" id="PF14322">
    <property type="entry name" value="SusD-like_3"/>
    <property type="match status" value="1"/>
</dbReference>
<dbReference type="PROSITE" id="PS51257">
    <property type="entry name" value="PROKAR_LIPOPROTEIN"/>
    <property type="match status" value="1"/>
</dbReference>
<keyword evidence="9" id="KW-1185">Reference proteome</keyword>
<evidence type="ECO:0000256" key="3">
    <source>
        <dbReference type="ARBA" id="ARBA00022729"/>
    </source>
</evidence>
<keyword evidence="4" id="KW-0472">Membrane</keyword>
<reference evidence="9" key="1">
    <citation type="journal article" date="2019" name="Int. J. Syst. Evol. Microbiol.">
        <title>The Global Catalogue of Microorganisms (GCM) 10K type strain sequencing project: providing services to taxonomists for standard genome sequencing and annotation.</title>
        <authorList>
            <consortium name="The Broad Institute Genomics Platform"/>
            <consortium name="The Broad Institute Genome Sequencing Center for Infectious Disease"/>
            <person name="Wu L."/>
            <person name="Ma J."/>
        </authorList>
    </citation>
    <scope>NUCLEOTIDE SEQUENCE [LARGE SCALE GENOMIC DNA]</scope>
    <source>
        <strain evidence="9">JCM 17106</strain>
    </source>
</reference>
<protein>
    <submittedName>
        <fullName evidence="8">RagB/SusD family nutrient uptake outer membrane protein</fullName>
    </submittedName>
</protein>
<keyword evidence="5" id="KW-0998">Cell outer membrane</keyword>
<dbReference type="EMBL" id="BAABCW010000011">
    <property type="protein sequence ID" value="GAA3512153.1"/>
    <property type="molecule type" value="Genomic_DNA"/>
</dbReference>
<evidence type="ECO:0000313" key="8">
    <source>
        <dbReference type="EMBL" id="GAA3512153.1"/>
    </source>
</evidence>
<evidence type="ECO:0000256" key="4">
    <source>
        <dbReference type="ARBA" id="ARBA00023136"/>
    </source>
</evidence>
<dbReference type="Pfam" id="PF07980">
    <property type="entry name" value="SusD_RagB"/>
    <property type="match status" value="1"/>
</dbReference>
<evidence type="ECO:0000259" key="7">
    <source>
        <dbReference type="Pfam" id="PF14322"/>
    </source>
</evidence>
<accession>A0ABP6ULX8</accession>
<evidence type="ECO:0000256" key="5">
    <source>
        <dbReference type="ARBA" id="ARBA00023237"/>
    </source>
</evidence>
<evidence type="ECO:0000256" key="1">
    <source>
        <dbReference type="ARBA" id="ARBA00004442"/>
    </source>
</evidence>
<dbReference type="CDD" id="cd08977">
    <property type="entry name" value="SusD"/>
    <property type="match status" value="1"/>
</dbReference>
<dbReference type="Gene3D" id="1.25.40.390">
    <property type="match status" value="1"/>
</dbReference>
<name>A0ABP6ULX8_9FLAO</name>
<feature type="domain" description="SusD-like N-terminal" evidence="7">
    <location>
        <begin position="29"/>
        <end position="226"/>
    </location>
</feature>
<feature type="domain" description="RagB/SusD" evidence="6">
    <location>
        <begin position="357"/>
        <end position="495"/>
    </location>
</feature>
<dbReference type="InterPro" id="IPR011990">
    <property type="entry name" value="TPR-like_helical_dom_sf"/>
</dbReference>
<sequence length="495" mass="55941">METYIKYNRKPYIIFMLSLLVIGFTSCDLDVESESEVDSEVFYRDAEEVNLALISAYNSLRDVMDVEFSVTEIRSDNTFLSPDSSVENDVDNFTLDRGTMVSSNLTNEQYYRVCYSTIGLANDVIENVGNVEDLDLRNQYEAEARFLRAHCYFNLVRLYGAVIYVDGSLLGDDALLLERSPEAFVYQKIKEDLIYARENLPSEYGEDEVGRITQYAAKGILGKVYLTLGEYPLAITEFQDIIDSGRFGLVPNYADIFSTNNENNEEVIFAVQYISGNLGLGSPFANYFAPGATAELLGIIGDGDELNIPTSGIVDAYEDGDPRKEASLAESYTDSQGNEIFFNYITKYFTPVDNEFDSDKDWIILRYADIKLLLAEAYLEQGRKDEAVTLINEIRTRAGLANLTATDIASTFSTKLALERERRVEFAFENHRFFDLVRTGRALTVINQNFISEFIYNDPNNPQKAAAPISDYQLKLPIPQREIDINPNLAQNIGY</sequence>
<dbReference type="Proteomes" id="UP001500459">
    <property type="component" value="Unassembled WGS sequence"/>
</dbReference>